<protein>
    <submittedName>
        <fullName evidence="5">DeoR/GlpR family DNA-binding transcription regulator</fullName>
    </submittedName>
</protein>
<evidence type="ECO:0000313" key="5">
    <source>
        <dbReference type="EMBL" id="MDE1513983.1"/>
    </source>
</evidence>
<proteinExistence type="predicted"/>
<dbReference type="SUPFAM" id="SSF100950">
    <property type="entry name" value="NagB/RpiA/CoA transferase-like"/>
    <property type="match status" value="1"/>
</dbReference>
<keyword evidence="3" id="KW-0804">Transcription</keyword>
<dbReference type="PANTHER" id="PTHR30363">
    <property type="entry name" value="HTH-TYPE TRANSCRIPTIONAL REGULATOR SRLR-RELATED"/>
    <property type="match status" value="1"/>
</dbReference>
<dbReference type="InterPro" id="IPR001034">
    <property type="entry name" value="DeoR_HTH"/>
</dbReference>
<dbReference type="InterPro" id="IPR018356">
    <property type="entry name" value="Tscrpt_reg_HTH_DeoR_CS"/>
</dbReference>
<dbReference type="PROSITE" id="PS51000">
    <property type="entry name" value="HTH_DEOR_2"/>
    <property type="match status" value="1"/>
</dbReference>
<dbReference type="PROSITE" id="PS00894">
    <property type="entry name" value="HTH_DEOR_1"/>
    <property type="match status" value="1"/>
</dbReference>
<evidence type="ECO:0000256" key="3">
    <source>
        <dbReference type="ARBA" id="ARBA00023163"/>
    </source>
</evidence>
<feature type="domain" description="HTH deoR-type" evidence="4">
    <location>
        <begin position="3"/>
        <end position="58"/>
    </location>
</feature>
<accession>A0ABT5UX24</accession>
<dbReference type="SUPFAM" id="SSF46785">
    <property type="entry name" value="Winged helix' DNA-binding domain"/>
    <property type="match status" value="1"/>
</dbReference>
<evidence type="ECO:0000313" key="6">
    <source>
        <dbReference type="Proteomes" id="UP001216189"/>
    </source>
</evidence>
<dbReference type="PRINTS" id="PR00037">
    <property type="entry name" value="HTHLACR"/>
</dbReference>
<keyword evidence="6" id="KW-1185">Reference proteome</keyword>
<evidence type="ECO:0000256" key="2">
    <source>
        <dbReference type="ARBA" id="ARBA00023125"/>
    </source>
</evidence>
<dbReference type="GO" id="GO:0003677">
    <property type="term" value="F:DNA binding"/>
    <property type="evidence" value="ECO:0007669"/>
    <property type="project" value="UniProtKB-KW"/>
</dbReference>
<dbReference type="Proteomes" id="UP001216189">
    <property type="component" value="Unassembled WGS sequence"/>
</dbReference>
<dbReference type="InterPro" id="IPR036388">
    <property type="entry name" value="WH-like_DNA-bd_sf"/>
</dbReference>
<comment type="caution">
    <text evidence="5">The sequence shown here is derived from an EMBL/GenBank/DDBJ whole genome shotgun (WGS) entry which is preliminary data.</text>
</comment>
<reference evidence="5 6" key="1">
    <citation type="submission" date="2023-02" db="EMBL/GenBank/DDBJ databases">
        <title>Vibrio intestini sp. nov., a close relative of Vibrio cholerae isolated from the intestine of Healthy Culter dabryi.</title>
        <authorList>
            <person name="Wu N."/>
        </authorList>
    </citation>
    <scope>NUCLEOTIDE SEQUENCE [LARGE SCALE GENOMIC DNA]</scope>
    <source>
        <strain evidence="5 6">DSL-7</strain>
    </source>
</reference>
<organism evidence="5 6">
    <name type="scientific">Vibrio chanodichtyis</name>
    <dbReference type="NCBI Taxonomy" id="3027932"/>
    <lineage>
        <taxon>Bacteria</taxon>
        <taxon>Pseudomonadati</taxon>
        <taxon>Pseudomonadota</taxon>
        <taxon>Gammaproteobacteria</taxon>
        <taxon>Vibrionales</taxon>
        <taxon>Vibrionaceae</taxon>
        <taxon>Vibrio</taxon>
    </lineage>
</organism>
<gene>
    <name evidence="5" type="ORF">PUN32_03010</name>
</gene>
<name>A0ABT5UX24_9VIBR</name>
<dbReference type="InterPro" id="IPR050313">
    <property type="entry name" value="Carb_Metab_HTH_regulators"/>
</dbReference>
<dbReference type="InterPro" id="IPR037171">
    <property type="entry name" value="NagB/RpiA_transferase-like"/>
</dbReference>
<dbReference type="Gene3D" id="1.10.10.10">
    <property type="entry name" value="Winged helix-like DNA-binding domain superfamily/Winged helix DNA-binding domain"/>
    <property type="match status" value="1"/>
</dbReference>
<keyword evidence="2 5" id="KW-0238">DNA-binding</keyword>
<dbReference type="EMBL" id="JARBFT010000002">
    <property type="protein sequence ID" value="MDE1513983.1"/>
    <property type="molecule type" value="Genomic_DNA"/>
</dbReference>
<dbReference type="SMART" id="SM01134">
    <property type="entry name" value="DeoRC"/>
    <property type="match status" value="1"/>
</dbReference>
<dbReference type="PANTHER" id="PTHR30363:SF58">
    <property type="entry name" value="REGULATORY PROTEIN, DEOR FAMILY"/>
    <property type="match status" value="1"/>
</dbReference>
<dbReference type="Pfam" id="PF08220">
    <property type="entry name" value="HTH_DeoR"/>
    <property type="match status" value="1"/>
</dbReference>
<dbReference type="InterPro" id="IPR036390">
    <property type="entry name" value="WH_DNA-bd_sf"/>
</dbReference>
<dbReference type="RefSeq" id="WP_274721698.1">
    <property type="nucleotide sequence ID" value="NZ_JARBFT010000002.1"/>
</dbReference>
<dbReference type="Pfam" id="PF00455">
    <property type="entry name" value="DeoRC"/>
    <property type="match status" value="1"/>
</dbReference>
<dbReference type="InterPro" id="IPR014036">
    <property type="entry name" value="DeoR-like_C"/>
</dbReference>
<evidence type="ECO:0000256" key="1">
    <source>
        <dbReference type="ARBA" id="ARBA00023015"/>
    </source>
</evidence>
<evidence type="ECO:0000259" key="4">
    <source>
        <dbReference type="PROSITE" id="PS51000"/>
    </source>
</evidence>
<sequence>MIPAERQRTILSLLSHREVLSISDLTEHLKVSHMTIRRDIAKLESSGKVISVSGGAQLAQALHVELSHNDKIEQQAHEKIHIGKIAIGLIEQNATIYLDAGTTALEIAHQIADRADLLVITNDFSISNFLMNNGQCDLYHTGGRVDRENQSAIGGKVAEFLKGMNIDVAFISSSSWSMKGLSTPNENKVQVKQAIAQAAQLSYLISDATKYGRIASFHALDIEQLNGIITDKNLPSNVVQDLLDKGLNVYTDIL</sequence>
<keyword evidence="1" id="KW-0805">Transcription regulation</keyword>
<dbReference type="SMART" id="SM00420">
    <property type="entry name" value="HTH_DEOR"/>
    <property type="match status" value="1"/>
</dbReference>